<name>A0ABS9C9K0_9FLAO</name>
<accession>A0ABS9C9K0</accession>
<evidence type="ECO:0000313" key="2">
    <source>
        <dbReference type="Proteomes" id="UP001430374"/>
    </source>
</evidence>
<keyword evidence="2" id="KW-1185">Reference proteome</keyword>
<evidence type="ECO:0000313" key="1">
    <source>
        <dbReference type="EMBL" id="MCF2220988.1"/>
    </source>
</evidence>
<sequence>MNHKKIEPFIEYYEDQQKAIDRAVWLNFKHRIQNQHFGVLDAPEDQFAVANQPMLKDLEMEFHYPLPEDYTQISYEQIQKIRSDEDPLSHWESIMGMISVTDGEILRFILKHKIPLKKLIRYELASRGHDENHQWVGFDKAREIWLKE</sequence>
<dbReference type="Proteomes" id="UP001430374">
    <property type="component" value="Unassembled WGS sequence"/>
</dbReference>
<proteinExistence type="predicted"/>
<dbReference type="RefSeq" id="WP_235132337.1">
    <property type="nucleotide sequence ID" value="NZ_JACSGT010000002.1"/>
</dbReference>
<gene>
    <name evidence="1" type="ORF">H9Q08_17015</name>
</gene>
<reference evidence="1" key="1">
    <citation type="submission" date="2021-08" db="EMBL/GenBank/DDBJ databases">
        <title>Complete genome sequence of Chryseobacterium sp strain PS-8.</title>
        <authorList>
            <person name="Das S.K."/>
        </authorList>
    </citation>
    <scope>NUCLEOTIDE SEQUENCE</scope>
    <source>
        <strain evidence="1">PS-8</strain>
    </source>
</reference>
<comment type="caution">
    <text evidence="1">The sequence shown here is derived from an EMBL/GenBank/DDBJ whole genome shotgun (WGS) entry which is preliminary data.</text>
</comment>
<protein>
    <submittedName>
        <fullName evidence="1">Uncharacterized protein</fullName>
    </submittedName>
</protein>
<organism evidence="1 2">
    <name type="scientific">Chryseobacterium indicum</name>
    <dbReference type="NCBI Taxonomy" id="2766954"/>
    <lineage>
        <taxon>Bacteria</taxon>
        <taxon>Pseudomonadati</taxon>
        <taxon>Bacteroidota</taxon>
        <taxon>Flavobacteriia</taxon>
        <taxon>Flavobacteriales</taxon>
        <taxon>Weeksellaceae</taxon>
        <taxon>Chryseobacterium group</taxon>
        <taxon>Chryseobacterium</taxon>
    </lineage>
</organism>
<dbReference type="EMBL" id="JACSGT010000002">
    <property type="protein sequence ID" value="MCF2220988.1"/>
    <property type="molecule type" value="Genomic_DNA"/>
</dbReference>